<dbReference type="AlphaFoldDB" id="A0A6C0ELU3"/>
<keyword evidence="1" id="KW-0812">Transmembrane</keyword>
<keyword evidence="1" id="KW-1133">Transmembrane helix</keyword>
<organism evidence="2">
    <name type="scientific">viral metagenome</name>
    <dbReference type="NCBI Taxonomy" id="1070528"/>
    <lineage>
        <taxon>unclassified sequences</taxon>
        <taxon>metagenomes</taxon>
        <taxon>organismal metagenomes</taxon>
    </lineage>
</organism>
<evidence type="ECO:0000313" key="2">
    <source>
        <dbReference type="EMBL" id="QHT28315.1"/>
    </source>
</evidence>
<feature type="transmembrane region" description="Helical" evidence="1">
    <location>
        <begin position="42"/>
        <end position="59"/>
    </location>
</feature>
<protein>
    <submittedName>
        <fullName evidence="2">Uncharacterized protein</fullName>
    </submittedName>
</protein>
<evidence type="ECO:0000256" key="1">
    <source>
        <dbReference type="SAM" id="Phobius"/>
    </source>
</evidence>
<proteinExistence type="predicted"/>
<dbReference type="EMBL" id="MN738854">
    <property type="protein sequence ID" value="QHT28315.1"/>
    <property type="molecule type" value="Genomic_DNA"/>
</dbReference>
<keyword evidence="1" id="KW-0472">Membrane</keyword>
<sequence length="61" mass="7236">MDSGYGQFVYLDENSNLEDDNMRESIIVKDNYTSLKNNFNDSILIMFVGYVCNLIEYFYEK</sequence>
<accession>A0A6C0ELU3</accession>
<name>A0A6C0ELU3_9ZZZZ</name>
<reference evidence="2" key="1">
    <citation type="journal article" date="2020" name="Nature">
        <title>Giant virus diversity and host interactions through global metagenomics.</title>
        <authorList>
            <person name="Schulz F."/>
            <person name="Roux S."/>
            <person name="Paez-Espino D."/>
            <person name="Jungbluth S."/>
            <person name="Walsh D.A."/>
            <person name="Denef V.J."/>
            <person name="McMahon K.D."/>
            <person name="Konstantinidis K.T."/>
            <person name="Eloe-Fadrosh E.A."/>
            <person name="Kyrpides N.C."/>
            <person name="Woyke T."/>
        </authorList>
    </citation>
    <scope>NUCLEOTIDE SEQUENCE</scope>
    <source>
        <strain evidence="2">GVMAG-M-3300001348-25</strain>
    </source>
</reference>